<dbReference type="Proteomes" id="UP001194468">
    <property type="component" value="Unassembled WGS sequence"/>
</dbReference>
<sequence length="134" mass="15116">MRRADGSVELHHVDGDLNEVNPRGPTTDPRLENGGWLTMLCLRVVEKVEELCQEIAHVEWIPCDQVHHTASGTRNADERMQNNQAGKVRPQARLRLHIGLACLSSIVTIEKGKHLSVALRLFQRIDDGRPTKQE</sequence>
<accession>A0AAD4BQS6</accession>
<dbReference type="EMBL" id="WHUW01000018">
    <property type="protein sequence ID" value="KAF8437536.1"/>
    <property type="molecule type" value="Genomic_DNA"/>
</dbReference>
<dbReference type="AlphaFoldDB" id="A0AAD4BQS6"/>
<feature type="compositionally biased region" description="Basic and acidic residues" evidence="1">
    <location>
        <begin position="1"/>
        <end position="15"/>
    </location>
</feature>
<feature type="region of interest" description="Disordered" evidence="1">
    <location>
        <begin position="1"/>
        <end position="29"/>
    </location>
</feature>
<evidence type="ECO:0000256" key="1">
    <source>
        <dbReference type="SAM" id="MobiDB-lite"/>
    </source>
</evidence>
<gene>
    <name evidence="2" type="ORF">L210DRAFT_3505274</name>
</gene>
<organism evidence="2 3">
    <name type="scientific">Boletus edulis BED1</name>
    <dbReference type="NCBI Taxonomy" id="1328754"/>
    <lineage>
        <taxon>Eukaryota</taxon>
        <taxon>Fungi</taxon>
        <taxon>Dikarya</taxon>
        <taxon>Basidiomycota</taxon>
        <taxon>Agaricomycotina</taxon>
        <taxon>Agaricomycetes</taxon>
        <taxon>Agaricomycetidae</taxon>
        <taxon>Boletales</taxon>
        <taxon>Boletineae</taxon>
        <taxon>Boletaceae</taxon>
        <taxon>Boletoideae</taxon>
        <taxon>Boletus</taxon>
    </lineage>
</organism>
<proteinExistence type="predicted"/>
<name>A0AAD4BQS6_BOLED</name>
<protein>
    <submittedName>
        <fullName evidence="2">Uncharacterized protein</fullName>
    </submittedName>
</protein>
<reference evidence="2" key="1">
    <citation type="submission" date="2019-10" db="EMBL/GenBank/DDBJ databases">
        <authorList>
            <consortium name="DOE Joint Genome Institute"/>
            <person name="Kuo A."/>
            <person name="Miyauchi S."/>
            <person name="Kiss E."/>
            <person name="Drula E."/>
            <person name="Kohler A."/>
            <person name="Sanchez-Garcia M."/>
            <person name="Andreopoulos B."/>
            <person name="Barry K.W."/>
            <person name="Bonito G."/>
            <person name="Buee M."/>
            <person name="Carver A."/>
            <person name="Chen C."/>
            <person name="Cichocki N."/>
            <person name="Clum A."/>
            <person name="Culley D."/>
            <person name="Crous P.W."/>
            <person name="Fauchery L."/>
            <person name="Girlanda M."/>
            <person name="Hayes R."/>
            <person name="Keri Z."/>
            <person name="LaButti K."/>
            <person name="Lipzen A."/>
            <person name="Lombard V."/>
            <person name="Magnuson J."/>
            <person name="Maillard F."/>
            <person name="Morin E."/>
            <person name="Murat C."/>
            <person name="Nolan M."/>
            <person name="Ohm R."/>
            <person name="Pangilinan J."/>
            <person name="Pereira M."/>
            <person name="Perotto S."/>
            <person name="Peter M."/>
            <person name="Riley R."/>
            <person name="Sitrit Y."/>
            <person name="Stielow B."/>
            <person name="Szollosi G."/>
            <person name="Zifcakova L."/>
            <person name="Stursova M."/>
            <person name="Spatafora J.W."/>
            <person name="Tedersoo L."/>
            <person name="Vaario L.-M."/>
            <person name="Yamada A."/>
            <person name="Yan M."/>
            <person name="Wang P."/>
            <person name="Xu J."/>
            <person name="Bruns T."/>
            <person name="Baldrian P."/>
            <person name="Vilgalys R."/>
            <person name="Henrissat B."/>
            <person name="Grigoriev I.V."/>
            <person name="Hibbett D."/>
            <person name="Nagy L.G."/>
            <person name="Martin F.M."/>
        </authorList>
    </citation>
    <scope>NUCLEOTIDE SEQUENCE</scope>
    <source>
        <strain evidence="2">BED1</strain>
    </source>
</reference>
<evidence type="ECO:0000313" key="2">
    <source>
        <dbReference type="EMBL" id="KAF8437536.1"/>
    </source>
</evidence>
<comment type="caution">
    <text evidence="2">The sequence shown here is derived from an EMBL/GenBank/DDBJ whole genome shotgun (WGS) entry which is preliminary data.</text>
</comment>
<reference evidence="2" key="2">
    <citation type="journal article" date="2020" name="Nat. Commun.">
        <title>Large-scale genome sequencing of mycorrhizal fungi provides insights into the early evolution of symbiotic traits.</title>
        <authorList>
            <person name="Miyauchi S."/>
            <person name="Kiss E."/>
            <person name="Kuo A."/>
            <person name="Drula E."/>
            <person name="Kohler A."/>
            <person name="Sanchez-Garcia M."/>
            <person name="Morin E."/>
            <person name="Andreopoulos B."/>
            <person name="Barry K.W."/>
            <person name="Bonito G."/>
            <person name="Buee M."/>
            <person name="Carver A."/>
            <person name="Chen C."/>
            <person name="Cichocki N."/>
            <person name="Clum A."/>
            <person name="Culley D."/>
            <person name="Crous P.W."/>
            <person name="Fauchery L."/>
            <person name="Girlanda M."/>
            <person name="Hayes R.D."/>
            <person name="Keri Z."/>
            <person name="LaButti K."/>
            <person name="Lipzen A."/>
            <person name="Lombard V."/>
            <person name="Magnuson J."/>
            <person name="Maillard F."/>
            <person name="Murat C."/>
            <person name="Nolan M."/>
            <person name="Ohm R.A."/>
            <person name="Pangilinan J."/>
            <person name="Pereira M.F."/>
            <person name="Perotto S."/>
            <person name="Peter M."/>
            <person name="Pfister S."/>
            <person name="Riley R."/>
            <person name="Sitrit Y."/>
            <person name="Stielow J.B."/>
            <person name="Szollosi G."/>
            <person name="Zifcakova L."/>
            <person name="Stursova M."/>
            <person name="Spatafora J.W."/>
            <person name="Tedersoo L."/>
            <person name="Vaario L.M."/>
            <person name="Yamada A."/>
            <person name="Yan M."/>
            <person name="Wang P."/>
            <person name="Xu J."/>
            <person name="Bruns T."/>
            <person name="Baldrian P."/>
            <person name="Vilgalys R."/>
            <person name="Dunand C."/>
            <person name="Henrissat B."/>
            <person name="Grigoriev I.V."/>
            <person name="Hibbett D."/>
            <person name="Nagy L.G."/>
            <person name="Martin F.M."/>
        </authorList>
    </citation>
    <scope>NUCLEOTIDE SEQUENCE</scope>
    <source>
        <strain evidence="2">BED1</strain>
    </source>
</reference>
<evidence type="ECO:0000313" key="3">
    <source>
        <dbReference type="Proteomes" id="UP001194468"/>
    </source>
</evidence>
<keyword evidence="3" id="KW-1185">Reference proteome</keyword>